<keyword evidence="3" id="KW-1185">Reference proteome</keyword>
<evidence type="ECO:0000313" key="2">
    <source>
        <dbReference type="EMBL" id="MEQ0564262.1"/>
    </source>
</evidence>
<evidence type="ECO:0000256" key="1">
    <source>
        <dbReference type="SAM" id="MobiDB-lite"/>
    </source>
</evidence>
<feature type="region of interest" description="Disordered" evidence="1">
    <location>
        <begin position="49"/>
        <end position="71"/>
    </location>
</feature>
<feature type="non-terminal residue" evidence="2">
    <location>
        <position position="1"/>
    </location>
</feature>
<proteinExistence type="predicted"/>
<name>A0ABV0LSA9_9PSEU</name>
<dbReference type="Proteomes" id="UP001440984">
    <property type="component" value="Unassembled WGS sequence"/>
</dbReference>
<evidence type="ECO:0000313" key="3">
    <source>
        <dbReference type="Proteomes" id="UP001440984"/>
    </source>
</evidence>
<comment type="caution">
    <text evidence="2">The sequence shown here is derived from an EMBL/GenBank/DDBJ whole genome shotgun (WGS) entry which is preliminary data.</text>
</comment>
<protein>
    <submittedName>
        <fullName evidence="2">Uncharacterized protein</fullName>
    </submittedName>
</protein>
<sequence>QHSAQEGRNETPAATPPAPGRKMKAIARVHDHVTPAMVNLVLDALEERRPRSLASLYPGERRGSRTCGPGA</sequence>
<feature type="region of interest" description="Disordered" evidence="1">
    <location>
        <begin position="1"/>
        <end position="21"/>
    </location>
</feature>
<gene>
    <name evidence="2" type="ORF">ABJI51_34720</name>
</gene>
<accession>A0ABV0LSA9</accession>
<reference evidence="2 3" key="1">
    <citation type="submission" date="2024-05" db="EMBL/GenBank/DDBJ databases">
        <authorList>
            <person name="Zhao H."/>
            <person name="Xu Y."/>
            <person name="Lin S."/>
            <person name="Spain J.C."/>
            <person name="Zhou N.-Y."/>
        </authorList>
    </citation>
    <scope>NUCLEOTIDE SEQUENCE [LARGE SCALE GENOMIC DNA]</scope>
    <source>
        <strain evidence="2 3">NEAU-NG30</strain>
    </source>
</reference>
<dbReference type="EMBL" id="JBDZYD010000014">
    <property type="protein sequence ID" value="MEQ0564262.1"/>
    <property type="molecule type" value="Genomic_DNA"/>
</dbReference>
<organism evidence="2 3">
    <name type="scientific">Amycolatopsis melonis</name>
    <dbReference type="NCBI Taxonomy" id="3156488"/>
    <lineage>
        <taxon>Bacteria</taxon>
        <taxon>Bacillati</taxon>
        <taxon>Actinomycetota</taxon>
        <taxon>Actinomycetes</taxon>
        <taxon>Pseudonocardiales</taxon>
        <taxon>Pseudonocardiaceae</taxon>
        <taxon>Amycolatopsis</taxon>
    </lineage>
</organism>